<evidence type="ECO:0000313" key="2">
    <source>
        <dbReference type="Proteomes" id="UP000000438"/>
    </source>
</evidence>
<dbReference type="REBASE" id="17590">
    <property type="entry name" value="PtoMcrBCP"/>
</dbReference>
<dbReference type="STRING" id="263820.PTO0027"/>
<proteinExistence type="predicted"/>
<sequence>MPFNTVSFNRLNERFEIPYNYAEMIMKNMRLDIGNDKRTMMMLFDMNMIFQNFFTIFIIRNRRKIFQGKTVRIIPQYSRRNFIFSDSHALRITKPDLYIEVEDINKKNIFILDMKYKLLQKADIEEYINDHIEDVYSVSQLDLYQMFTYSDLYGTDGTILVFPGRVGAISNPYMFKENGRILWICIIPLDFTGDSWEERLVECVKGFFDKIIKNVLF</sequence>
<dbReference type="KEGG" id="pto:PTO0027"/>
<dbReference type="Proteomes" id="UP000000438">
    <property type="component" value="Chromosome"/>
</dbReference>
<dbReference type="Pfam" id="PF10117">
    <property type="entry name" value="McrBC"/>
    <property type="match status" value="1"/>
</dbReference>
<dbReference type="eggNOG" id="arCOG05102">
    <property type="taxonomic scope" value="Archaea"/>
</dbReference>
<evidence type="ECO:0000313" key="1">
    <source>
        <dbReference type="EMBL" id="AAT42612.1"/>
    </source>
</evidence>
<dbReference type="PANTHER" id="PTHR38733">
    <property type="entry name" value="PROTEIN MCRC"/>
    <property type="match status" value="1"/>
</dbReference>
<dbReference type="InParanoid" id="Q6L339"/>
<evidence type="ECO:0008006" key="3">
    <source>
        <dbReference type="Google" id="ProtNLM"/>
    </source>
</evidence>
<organism evidence="1 2">
    <name type="scientific">Picrophilus torridus (strain ATCC 700027 / DSM 9790 / JCM 10055 / NBRC 100828 / KAW 2/3)</name>
    <dbReference type="NCBI Taxonomy" id="1122961"/>
    <lineage>
        <taxon>Archaea</taxon>
        <taxon>Methanobacteriati</taxon>
        <taxon>Thermoplasmatota</taxon>
        <taxon>Thermoplasmata</taxon>
        <taxon>Thermoplasmatales</taxon>
        <taxon>Picrophilaceae</taxon>
        <taxon>Picrophilus</taxon>
    </lineage>
</organism>
<gene>
    <name evidence="1" type="ordered locus">PTO0027</name>
</gene>
<dbReference type="InterPro" id="IPR019292">
    <property type="entry name" value="McrC"/>
</dbReference>
<dbReference type="EMBL" id="AE017261">
    <property type="protein sequence ID" value="AAT42612.1"/>
    <property type="molecule type" value="Genomic_DNA"/>
</dbReference>
<dbReference type="PANTHER" id="PTHR38733:SF1">
    <property type="entry name" value="TYPE IV METHYL-DIRECTED RESTRICTION ENZYME ECOKMCRBC"/>
    <property type="match status" value="1"/>
</dbReference>
<dbReference type="PaxDb" id="263820-PTO0027"/>
<dbReference type="HOGENOM" id="CLU_1269971_0_0_2"/>
<dbReference type="AlphaFoldDB" id="Q6L339"/>
<name>Q6L339_PICTO</name>
<protein>
    <recommendedName>
        <fullName evidence="3">McrBC 5-methylcytosine restriction system component</fullName>
    </recommendedName>
</protein>
<reference evidence="1 2" key="1">
    <citation type="journal article" date="2004" name="Proc. Natl. Acad. Sci. U.S.A.">
        <title>Genome sequence of Picrophilus torridus and its implications for life around pH 0.</title>
        <authorList>
            <person name="Futterer O."/>
            <person name="Angelov A."/>
            <person name="Liesegang H."/>
            <person name="Gottschalk G."/>
            <person name="Schleper C."/>
            <person name="Schepers B."/>
            <person name="Dock C."/>
            <person name="Antranikian G."/>
            <person name="Liebl W."/>
        </authorList>
    </citation>
    <scope>NUCLEOTIDE SEQUENCE [LARGE SCALE GENOMIC DNA]</scope>
    <source>
        <strain evidence="2">ATCC 700027 / DSM 9790 / JCM 10055 / NBRC 100828</strain>
    </source>
</reference>
<accession>Q6L339</accession>